<dbReference type="EMBL" id="JAKUCV010005088">
    <property type="protein sequence ID" value="KAJ4832736.1"/>
    <property type="molecule type" value="Genomic_DNA"/>
</dbReference>
<gene>
    <name evidence="3" type="ORF">Tsubulata_003434</name>
    <name evidence="2" type="ORF">Tsubulata_049846</name>
</gene>
<protein>
    <submittedName>
        <fullName evidence="2">Uncharacterized protein</fullName>
    </submittedName>
</protein>
<proteinExistence type="predicted"/>
<dbReference type="PANTHER" id="PTHR33914">
    <property type="entry name" value="18S PRE-RIBOSOMAL ASSEMBLY PROTEIN GAR2-LIKE PROTEIN"/>
    <property type="match status" value="1"/>
</dbReference>
<dbReference type="GO" id="GO:0009786">
    <property type="term" value="P:regulation of asymmetric cell division"/>
    <property type="evidence" value="ECO:0007669"/>
    <property type="project" value="InterPro"/>
</dbReference>
<name>A0A9Q0FJR5_9ROSI</name>
<organism evidence="2 4">
    <name type="scientific">Turnera subulata</name>
    <dbReference type="NCBI Taxonomy" id="218843"/>
    <lineage>
        <taxon>Eukaryota</taxon>
        <taxon>Viridiplantae</taxon>
        <taxon>Streptophyta</taxon>
        <taxon>Embryophyta</taxon>
        <taxon>Tracheophyta</taxon>
        <taxon>Spermatophyta</taxon>
        <taxon>Magnoliopsida</taxon>
        <taxon>eudicotyledons</taxon>
        <taxon>Gunneridae</taxon>
        <taxon>Pentapetalae</taxon>
        <taxon>rosids</taxon>
        <taxon>fabids</taxon>
        <taxon>Malpighiales</taxon>
        <taxon>Passifloraceae</taxon>
        <taxon>Turnera</taxon>
    </lineage>
</organism>
<sequence length="95" mass="10647">MEYSGPISCPSNASFRSSSSTASSHSFTFPILPSEWSGSPIRMPGSPIRIPSECSISPIRIPSEWSASPIRRPGADQRQLQKHQRRKRHFLCCKF</sequence>
<dbReference type="EMBL" id="JAKUCV010003650">
    <property type="protein sequence ID" value="KAJ4838110.1"/>
    <property type="molecule type" value="Genomic_DNA"/>
</dbReference>
<evidence type="ECO:0000256" key="1">
    <source>
        <dbReference type="SAM" id="MobiDB-lite"/>
    </source>
</evidence>
<feature type="region of interest" description="Disordered" evidence="1">
    <location>
        <begin position="66"/>
        <end position="85"/>
    </location>
</feature>
<feature type="region of interest" description="Disordered" evidence="1">
    <location>
        <begin position="1"/>
        <end position="26"/>
    </location>
</feature>
<dbReference type="AlphaFoldDB" id="A0A9Q0FJR5"/>
<feature type="compositionally biased region" description="Low complexity" evidence="1">
    <location>
        <begin position="8"/>
        <end position="26"/>
    </location>
</feature>
<evidence type="ECO:0000313" key="4">
    <source>
        <dbReference type="Proteomes" id="UP001141552"/>
    </source>
</evidence>
<comment type="caution">
    <text evidence="2">The sequence shown here is derived from an EMBL/GenBank/DDBJ whole genome shotgun (WGS) entry which is preliminary data.</text>
</comment>
<dbReference type="InterPro" id="IPR040378">
    <property type="entry name" value="BASL"/>
</dbReference>
<keyword evidence="4" id="KW-1185">Reference proteome</keyword>
<dbReference type="PANTHER" id="PTHR33914:SF17">
    <property type="match status" value="1"/>
</dbReference>
<evidence type="ECO:0000313" key="2">
    <source>
        <dbReference type="EMBL" id="KAJ4832736.1"/>
    </source>
</evidence>
<dbReference type="Proteomes" id="UP001141552">
    <property type="component" value="Unassembled WGS sequence"/>
</dbReference>
<evidence type="ECO:0000313" key="3">
    <source>
        <dbReference type="EMBL" id="KAJ4838110.1"/>
    </source>
</evidence>
<reference evidence="2" key="1">
    <citation type="submission" date="2022-02" db="EMBL/GenBank/DDBJ databases">
        <authorList>
            <person name="Henning P.M."/>
            <person name="McCubbin A.G."/>
            <person name="Shore J.S."/>
        </authorList>
    </citation>
    <scope>NUCLEOTIDE SEQUENCE</scope>
    <source>
        <strain evidence="2">F60SS</strain>
        <tissue evidence="2">Leaves</tissue>
    </source>
</reference>
<reference evidence="2" key="2">
    <citation type="journal article" date="2023" name="Plants (Basel)">
        <title>Annotation of the Turnera subulata (Passifloraceae) Draft Genome Reveals the S-Locus Evolved after the Divergence of Turneroideae from Passifloroideae in a Stepwise Manner.</title>
        <authorList>
            <person name="Henning P.M."/>
            <person name="Roalson E.H."/>
            <person name="Mir W."/>
            <person name="McCubbin A.G."/>
            <person name="Shore J.S."/>
        </authorList>
    </citation>
    <scope>NUCLEOTIDE SEQUENCE</scope>
    <source>
        <strain evidence="2">F60SS</strain>
    </source>
</reference>
<dbReference type="OrthoDB" id="1300198at2759"/>
<accession>A0A9Q0FJR5</accession>